<evidence type="ECO:0000256" key="1">
    <source>
        <dbReference type="ARBA" id="ARBA00005513"/>
    </source>
</evidence>
<feature type="transmembrane region" description="Helical" evidence="15">
    <location>
        <begin position="12"/>
        <end position="30"/>
    </location>
</feature>
<keyword evidence="6 15" id="KW-0375">Hydrogen ion transport</keyword>
<dbReference type="SUPFAM" id="SSF81573">
    <property type="entry name" value="F1F0 ATP synthase subunit B, membrane domain"/>
    <property type="match status" value="1"/>
</dbReference>
<evidence type="ECO:0000256" key="13">
    <source>
        <dbReference type="ARBA" id="ARBA00026054"/>
    </source>
</evidence>
<dbReference type="InterPro" id="IPR050059">
    <property type="entry name" value="ATP_synthase_B_chain"/>
</dbReference>
<name>A0AA49GNN0_9BACT</name>
<evidence type="ECO:0000256" key="5">
    <source>
        <dbReference type="ARBA" id="ARBA00022692"/>
    </source>
</evidence>
<evidence type="ECO:0000256" key="4">
    <source>
        <dbReference type="ARBA" id="ARBA00022547"/>
    </source>
</evidence>
<dbReference type="CDD" id="cd06503">
    <property type="entry name" value="ATP-synt_Fo_b"/>
    <property type="match status" value="1"/>
</dbReference>
<evidence type="ECO:0000256" key="3">
    <source>
        <dbReference type="ARBA" id="ARBA00022475"/>
    </source>
</evidence>
<keyword evidence="2 15" id="KW-0813">Transport</keyword>
<dbReference type="GO" id="GO:0012505">
    <property type="term" value="C:endomembrane system"/>
    <property type="evidence" value="ECO:0007669"/>
    <property type="project" value="UniProtKB-SubCell"/>
</dbReference>
<comment type="subunit">
    <text evidence="15">F-type ATPases have 2 components, F(1) - the catalytic core - and F(0) - the membrane proton channel. F(1) has five subunits: alpha(3), beta(3), gamma(1), delta(1), epsilon(1). F(0) has three main subunits: a(1), b(2) and c(10-14). The alpha and beta chains form an alternating ring which encloses part of the gamma chain. F(1) is attached to F(0) by a central stalk formed by the gamma and epsilon chains, while a peripheral stalk is formed by the delta and b chains.</text>
</comment>
<dbReference type="Gene3D" id="6.10.250.1580">
    <property type="match status" value="1"/>
</dbReference>
<keyword evidence="3 15" id="KW-1003">Cell membrane</keyword>
<keyword evidence="8 15" id="KW-0406">Ion transport</keyword>
<keyword evidence="4 15" id="KW-0138">CF(0)</keyword>
<evidence type="ECO:0000256" key="11">
    <source>
        <dbReference type="ARBA" id="ARBA00025198"/>
    </source>
</evidence>
<sequence length="164" mass="18508">MDLISPDSGLIIWQLLIFLAVLFILGKFAWKPILTALNERESSIEEALASAERAKEEMKQLQASNQQLLAEARKERETMLKEANAAAGKIKDMAREEGERERKRMVEDASAEIENQKKAALAEVKQQVAELSVQIAEKILRENLKGETAQKSYIDKLVSDLNRN</sequence>
<dbReference type="GO" id="GO:0045259">
    <property type="term" value="C:proton-transporting ATP synthase complex"/>
    <property type="evidence" value="ECO:0007669"/>
    <property type="project" value="UniProtKB-KW"/>
</dbReference>
<protein>
    <recommendedName>
        <fullName evidence="15">ATP synthase subunit b</fullName>
    </recommendedName>
    <alternativeName>
        <fullName evidence="15">ATP synthase F(0) sector subunit b</fullName>
    </alternativeName>
    <alternativeName>
        <fullName evidence="15">ATPase subunit I</fullName>
    </alternativeName>
    <alternativeName>
        <fullName evidence="15">F-type ATPase subunit b</fullName>
        <shortName evidence="15">F-ATPase subunit b</shortName>
    </alternativeName>
</protein>
<evidence type="ECO:0000256" key="17">
    <source>
        <dbReference type="SAM" id="MobiDB-lite"/>
    </source>
</evidence>
<evidence type="ECO:0000256" key="15">
    <source>
        <dbReference type="HAMAP-Rule" id="MF_01398"/>
    </source>
</evidence>
<reference evidence="18" key="2">
    <citation type="journal article" date="2024" name="Antonie Van Leeuwenhoek">
        <title>Roseihalotalea indica gen. nov., sp. nov., a halophilic Bacteroidetes from mesopelagic Southwest Indian Ocean with higher carbohydrate metabolic potential.</title>
        <authorList>
            <person name="Chen B."/>
            <person name="Zhang M."/>
            <person name="Lin D."/>
            <person name="Ye J."/>
            <person name="Tang K."/>
        </authorList>
    </citation>
    <scope>NUCLEOTIDE SEQUENCE</scope>
    <source>
        <strain evidence="18">TK19036</strain>
    </source>
</reference>
<accession>A0AA49GNN0</accession>
<dbReference type="GO" id="GO:0005886">
    <property type="term" value="C:plasma membrane"/>
    <property type="evidence" value="ECO:0007669"/>
    <property type="project" value="UniProtKB-SubCell"/>
</dbReference>
<comment type="subunit">
    <text evidence="13">F-type ATPases have 2 components, F(1) - the catalytic core - and F(0) - the membrane proton channel. F(1) has five subunits: alpha(3), beta(3), gamma(1), delta(1), epsilon(1). F(0) has four main subunits: a(1), b(2) and c(10-14). The alpha and beta chains form an alternating ring which encloses part of the gamma chain. F(1) is attached to F(0) by a central stalk formed by the gamma and epsilon chains, while a peripheral stalk is formed by the delta and b chains.</text>
</comment>
<evidence type="ECO:0000256" key="7">
    <source>
        <dbReference type="ARBA" id="ARBA00022989"/>
    </source>
</evidence>
<dbReference type="InterPro" id="IPR002146">
    <property type="entry name" value="ATP_synth_b/b'su_bac/chlpt"/>
</dbReference>
<evidence type="ECO:0000256" key="12">
    <source>
        <dbReference type="ARBA" id="ARBA00025614"/>
    </source>
</evidence>
<evidence type="ECO:0000256" key="10">
    <source>
        <dbReference type="ARBA" id="ARBA00023310"/>
    </source>
</evidence>
<comment type="similarity">
    <text evidence="1 15 16">Belongs to the ATPase B chain family.</text>
</comment>
<dbReference type="GO" id="GO:0046933">
    <property type="term" value="F:proton-transporting ATP synthase activity, rotational mechanism"/>
    <property type="evidence" value="ECO:0007669"/>
    <property type="project" value="UniProtKB-UniRule"/>
</dbReference>
<dbReference type="GO" id="GO:0046961">
    <property type="term" value="F:proton-transporting ATPase activity, rotational mechanism"/>
    <property type="evidence" value="ECO:0007669"/>
    <property type="project" value="TreeGrafter"/>
</dbReference>
<evidence type="ECO:0000313" key="18">
    <source>
        <dbReference type="EMBL" id="WKN37682.1"/>
    </source>
</evidence>
<dbReference type="AlphaFoldDB" id="A0AA49GNN0"/>
<dbReference type="PANTHER" id="PTHR33445:SF1">
    <property type="entry name" value="ATP SYNTHASE SUBUNIT B"/>
    <property type="match status" value="1"/>
</dbReference>
<keyword evidence="5 15" id="KW-0812">Transmembrane</keyword>
<evidence type="ECO:0000256" key="9">
    <source>
        <dbReference type="ARBA" id="ARBA00023136"/>
    </source>
</evidence>
<keyword evidence="10 15" id="KW-0066">ATP synthesis</keyword>
<evidence type="ECO:0000256" key="16">
    <source>
        <dbReference type="RuleBase" id="RU003848"/>
    </source>
</evidence>
<dbReference type="InterPro" id="IPR028987">
    <property type="entry name" value="ATP_synth_B-like_membr_sf"/>
</dbReference>
<evidence type="ECO:0000256" key="2">
    <source>
        <dbReference type="ARBA" id="ARBA00022448"/>
    </source>
</evidence>
<comment type="function">
    <text evidence="12">Component of the F(0) channel, it forms part of the peripheral stalk, linking F(1) to F(0). The b'-subunit is a diverged and duplicated form of b found in plants and photosynthetic bacteria.</text>
</comment>
<feature type="compositionally biased region" description="Basic and acidic residues" evidence="17">
    <location>
        <begin position="89"/>
        <end position="107"/>
    </location>
</feature>
<reference evidence="18" key="1">
    <citation type="journal article" date="2023" name="Comput. Struct. Biotechnol. J.">
        <title>Discovery of a novel marine Bacteroidetes with a rich repertoire of carbohydrate-active enzymes.</title>
        <authorList>
            <person name="Chen B."/>
            <person name="Liu G."/>
            <person name="Chen Q."/>
            <person name="Wang H."/>
            <person name="Liu L."/>
            <person name="Tang K."/>
        </authorList>
    </citation>
    <scope>NUCLEOTIDE SEQUENCE</scope>
    <source>
        <strain evidence="18">TK19036</strain>
    </source>
</reference>
<organism evidence="18">
    <name type="scientific">Roseihalotalea indica</name>
    <dbReference type="NCBI Taxonomy" id="2867963"/>
    <lineage>
        <taxon>Bacteria</taxon>
        <taxon>Pseudomonadati</taxon>
        <taxon>Bacteroidota</taxon>
        <taxon>Cytophagia</taxon>
        <taxon>Cytophagales</taxon>
        <taxon>Catalimonadaceae</taxon>
        <taxon>Roseihalotalea</taxon>
    </lineage>
</organism>
<evidence type="ECO:0000256" key="14">
    <source>
        <dbReference type="ARBA" id="ARBA00037847"/>
    </source>
</evidence>
<gene>
    <name evidence="15 18" type="primary">atpF</name>
    <name evidence="18" type="ORF">K4G66_03040</name>
</gene>
<evidence type="ECO:0000256" key="6">
    <source>
        <dbReference type="ARBA" id="ARBA00022781"/>
    </source>
</evidence>
<feature type="region of interest" description="Disordered" evidence="17">
    <location>
        <begin position="81"/>
        <end position="109"/>
    </location>
</feature>
<keyword evidence="7 15" id="KW-1133">Transmembrane helix</keyword>
<dbReference type="Pfam" id="PF00430">
    <property type="entry name" value="ATP-synt_B"/>
    <property type="match status" value="1"/>
</dbReference>
<dbReference type="InterPro" id="IPR005864">
    <property type="entry name" value="ATP_synth_F0_bsu_bac"/>
</dbReference>
<proteinExistence type="inferred from homology"/>
<dbReference type="EMBL" id="CP120682">
    <property type="protein sequence ID" value="WKN37682.1"/>
    <property type="molecule type" value="Genomic_DNA"/>
</dbReference>
<dbReference type="NCBIfam" id="TIGR01144">
    <property type="entry name" value="ATP_synt_b"/>
    <property type="match status" value="1"/>
</dbReference>
<evidence type="ECO:0000256" key="8">
    <source>
        <dbReference type="ARBA" id="ARBA00023065"/>
    </source>
</evidence>
<keyword evidence="9 15" id="KW-0472">Membrane</keyword>
<comment type="function">
    <text evidence="11 15">F(1)F(0) ATP synthase produces ATP from ADP in the presence of a proton or sodium gradient. F-type ATPases consist of two structural domains, F(1) containing the extramembraneous catalytic core and F(0) containing the membrane proton channel, linked together by a central stalk and a peripheral stalk. During catalysis, ATP synthesis in the catalytic domain of F(1) is coupled via a rotary mechanism of the central stalk subunits to proton translocation.</text>
</comment>
<dbReference type="HAMAP" id="MF_01398">
    <property type="entry name" value="ATP_synth_b_bprime"/>
    <property type="match status" value="1"/>
</dbReference>
<dbReference type="PANTHER" id="PTHR33445">
    <property type="entry name" value="ATP SYNTHASE SUBUNIT B', CHLOROPLASTIC"/>
    <property type="match status" value="1"/>
</dbReference>
<comment type="subcellular location">
    <subcellularLocation>
        <location evidence="15">Cell membrane</location>
        <topology evidence="15">Single-pass membrane protein</topology>
    </subcellularLocation>
    <subcellularLocation>
        <location evidence="14">Endomembrane system</location>
        <topology evidence="14">Single-pass membrane protein</topology>
    </subcellularLocation>
</comment>